<keyword evidence="4 6" id="KW-1133">Transmembrane helix</keyword>
<dbReference type="InterPro" id="IPR036259">
    <property type="entry name" value="MFS_trans_sf"/>
</dbReference>
<dbReference type="EMBL" id="LAZR01031837">
    <property type="protein sequence ID" value="KKL52592.1"/>
    <property type="molecule type" value="Genomic_DNA"/>
</dbReference>
<dbReference type="GO" id="GO:0022857">
    <property type="term" value="F:transmembrane transporter activity"/>
    <property type="evidence" value="ECO:0007669"/>
    <property type="project" value="InterPro"/>
</dbReference>
<reference evidence="7" key="1">
    <citation type="journal article" date="2015" name="Nature">
        <title>Complex archaea that bridge the gap between prokaryotes and eukaryotes.</title>
        <authorList>
            <person name="Spang A."/>
            <person name="Saw J.H."/>
            <person name="Jorgensen S.L."/>
            <person name="Zaremba-Niedzwiedzka K."/>
            <person name="Martijn J."/>
            <person name="Lind A.E."/>
            <person name="van Eijk R."/>
            <person name="Schleper C."/>
            <person name="Guy L."/>
            <person name="Ettema T.J."/>
        </authorList>
    </citation>
    <scope>NUCLEOTIDE SEQUENCE</scope>
</reference>
<evidence type="ECO:0000256" key="2">
    <source>
        <dbReference type="ARBA" id="ARBA00005982"/>
    </source>
</evidence>
<feature type="transmembrane region" description="Helical" evidence="6">
    <location>
        <begin position="87"/>
        <end position="110"/>
    </location>
</feature>
<accession>A0A0F9FNG3</accession>
<evidence type="ECO:0000256" key="4">
    <source>
        <dbReference type="ARBA" id="ARBA00022989"/>
    </source>
</evidence>
<feature type="transmembrane region" description="Helical" evidence="6">
    <location>
        <begin position="187"/>
        <end position="211"/>
    </location>
</feature>
<protein>
    <recommendedName>
        <fullName evidence="8">Major facilitator superfamily (MFS) profile domain-containing protein</fullName>
    </recommendedName>
</protein>
<dbReference type="GO" id="GO:0016020">
    <property type="term" value="C:membrane"/>
    <property type="evidence" value="ECO:0007669"/>
    <property type="project" value="UniProtKB-SubCell"/>
</dbReference>
<comment type="similarity">
    <text evidence="2">Belongs to the major facilitator superfamily. Proton-dependent oligopeptide transporter (POT/PTR) (TC 2.A.17) family.</text>
</comment>
<dbReference type="Gene3D" id="1.20.1250.20">
    <property type="entry name" value="MFS general substrate transporter like domains"/>
    <property type="match status" value="1"/>
</dbReference>
<evidence type="ECO:0000256" key="1">
    <source>
        <dbReference type="ARBA" id="ARBA00004141"/>
    </source>
</evidence>
<feature type="transmembrane region" description="Helical" evidence="6">
    <location>
        <begin position="41"/>
        <end position="59"/>
    </location>
</feature>
<feature type="transmembrane region" description="Helical" evidence="6">
    <location>
        <begin position="151"/>
        <end position="175"/>
    </location>
</feature>
<sequence length="256" mass="28989">MWALLVKKYKNIRLGRKKFVHIPRGGIEFVKECFSGEGIRAIGKLCIIDVFVAPFWALFDQMDSAWMLQAEKMNRIWMGHEWLPTQIVALNPLMILILIPVFSYVIYRLINRIFPLTPLRKIGLGLFLAASPFVVSSLIETRIVAGQKPSIGWMVLAYTLLTSAEVMVSITCLEFSYTQAPKKMKSFIMAVFLLSISLGNAFTAAVNAFIQNEDGTTKLAGPAYFWFFTIVMLVTAVIFIFVAACYREKTYIQDEA</sequence>
<feature type="transmembrane region" description="Helical" evidence="6">
    <location>
        <begin position="223"/>
        <end position="246"/>
    </location>
</feature>
<proteinExistence type="inferred from homology"/>
<keyword evidence="3 6" id="KW-0812">Transmembrane</keyword>
<name>A0A0F9FNG3_9ZZZZ</name>
<dbReference type="Pfam" id="PF00854">
    <property type="entry name" value="PTR2"/>
    <property type="match status" value="1"/>
</dbReference>
<evidence type="ECO:0008006" key="8">
    <source>
        <dbReference type="Google" id="ProtNLM"/>
    </source>
</evidence>
<evidence type="ECO:0000256" key="3">
    <source>
        <dbReference type="ARBA" id="ARBA00022692"/>
    </source>
</evidence>
<evidence type="ECO:0000313" key="7">
    <source>
        <dbReference type="EMBL" id="KKL52592.1"/>
    </source>
</evidence>
<dbReference type="SUPFAM" id="SSF103473">
    <property type="entry name" value="MFS general substrate transporter"/>
    <property type="match status" value="1"/>
</dbReference>
<dbReference type="InterPro" id="IPR000109">
    <property type="entry name" value="POT_fam"/>
</dbReference>
<keyword evidence="5 6" id="KW-0472">Membrane</keyword>
<dbReference type="AlphaFoldDB" id="A0A0F9FNG3"/>
<gene>
    <name evidence="7" type="ORF">LCGC14_2283910</name>
</gene>
<comment type="subcellular location">
    <subcellularLocation>
        <location evidence="1">Membrane</location>
        <topology evidence="1">Multi-pass membrane protein</topology>
    </subcellularLocation>
</comment>
<evidence type="ECO:0000256" key="6">
    <source>
        <dbReference type="SAM" id="Phobius"/>
    </source>
</evidence>
<organism evidence="7">
    <name type="scientific">marine sediment metagenome</name>
    <dbReference type="NCBI Taxonomy" id="412755"/>
    <lineage>
        <taxon>unclassified sequences</taxon>
        <taxon>metagenomes</taxon>
        <taxon>ecological metagenomes</taxon>
    </lineage>
</organism>
<feature type="transmembrane region" description="Helical" evidence="6">
    <location>
        <begin position="122"/>
        <end position="139"/>
    </location>
</feature>
<dbReference type="PANTHER" id="PTHR11654">
    <property type="entry name" value="OLIGOPEPTIDE TRANSPORTER-RELATED"/>
    <property type="match status" value="1"/>
</dbReference>
<comment type="caution">
    <text evidence="7">The sequence shown here is derived from an EMBL/GenBank/DDBJ whole genome shotgun (WGS) entry which is preliminary data.</text>
</comment>
<evidence type="ECO:0000256" key="5">
    <source>
        <dbReference type="ARBA" id="ARBA00023136"/>
    </source>
</evidence>